<name>A0AAD7FX40_MYCRO</name>
<feature type="non-terminal residue" evidence="1">
    <location>
        <position position="1"/>
    </location>
</feature>
<gene>
    <name evidence="1" type="ORF">B0H17DRAFT_882855</name>
</gene>
<dbReference type="AlphaFoldDB" id="A0AAD7FX40"/>
<protein>
    <submittedName>
        <fullName evidence="1">Uncharacterized protein</fullName>
    </submittedName>
</protein>
<accession>A0AAD7FX40</accession>
<feature type="non-terminal residue" evidence="1">
    <location>
        <position position="86"/>
    </location>
</feature>
<comment type="caution">
    <text evidence="1">The sequence shown here is derived from an EMBL/GenBank/DDBJ whole genome shotgun (WGS) entry which is preliminary data.</text>
</comment>
<dbReference type="EMBL" id="JARKIE010000418">
    <property type="protein sequence ID" value="KAJ7642523.1"/>
    <property type="molecule type" value="Genomic_DNA"/>
</dbReference>
<keyword evidence="2" id="KW-1185">Reference proteome</keyword>
<reference evidence="1" key="1">
    <citation type="submission" date="2023-03" db="EMBL/GenBank/DDBJ databases">
        <title>Massive genome expansion in bonnet fungi (Mycena s.s.) driven by repeated elements and novel gene families across ecological guilds.</title>
        <authorList>
            <consortium name="Lawrence Berkeley National Laboratory"/>
            <person name="Harder C.B."/>
            <person name="Miyauchi S."/>
            <person name="Viragh M."/>
            <person name="Kuo A."/>
            <person name="Thoen E."/>
            <person name="Andreopoulos B."/>
            <person name="Lu D."/>
            <person name="Skrede I."/>
            <person name="Drula E."/>
            <person name="Henrissat B."/>
            <person name="Morin E."/>
            <person name="Kohler A."/>
            <person name="Barry K."/>
            <person name="LaButti K."/>
            <person name="Morin E."/>
            <person name="Salamov A."/>
            <person name="Lipzen A."/>
            <person name="Mereny Z."/>
            <person name="Hegedus B."/>
            <person name="Baldrian P."/>
            <person name="Stursova M."/>
            <person name="Weitz H."/>
            <person name="Taylor A."/>
            <person name="Grigoriev I.V."/>
            <person name="Nagy L.G."/>
            <person name="Martin F."/>
            <person name="Kauserud H."/>
        </authorList>
    </citation>
    <scope>NUCLEOTIDE SEQUENCE</scope>
    <source>
        <strain evidence="1">CBHHK067</strain>
    </source>
</reference>
<evidence type="ECO:0000313" key="1">
    <source>
        <dbReference type="EMBL" id="KAJ7642523.1"/>
    </source>
</evidence>
<evidence type="ECO:0000313" key="2">
    <source>
        <dbReference type="Proteomes" id="UP001221757"/>
    </source>
</evidence>
<dbReference type="Proteomes" id="UP001221757">
    <property type="component" value="Unassembled WGS sequence"/>
</dbReference>
<organism evidence="1 2">
    <name type="scientific">Mycena rosella</name>
    <name type="common">Pink bonnet</name>
    <name type="synonym">Agaricus rosellus</name>
    <dbReference type="NCBI Taxonomy" id="1033263"/>
    <lineage>
        <taxon>Eukaryota</taxon>
        <taxon>Fungi</taxon>
        <taxon>Dikarya</taxon>
        <taxon>Basidiomycota</taxon>
        <taxon>Agaricomycotina</taxon>
        <taxon>Agaricomycetes</taxon>
        <taxon>Agaricomycetidae</taxon>
        <taxon>Agaricales</taxon>
        <taxon>Marasmiineae</taxon>
        <taxon>Mycenaceae</taxon>
        <taxon>Mycena</taxon>
    </lineage>
</organism>
<proteinExistence type="predicted"/>
<sequence length="86" mass="9882">PTRQIWDTFNHSIDGRLIKTIPIGSPCHDPTYNEGQCNTIRQNWHIPDFHIPNPSSIMDPIFLNKSCDPFDPRETPCQIGAYVQYA</sequence>